<dbReference type="Pfam" id="PF00117">
    <property type="entry name" value="GATase"/>
    <property type="match status" value="1"/>
</dbReference>
<dbReference type="PANTHER" id="PTHR43418:SF7">
    <property type="entry name" value="CARBAMOYL-PHOSPHATE SYNTHASE SMALL CHAIN"/>
    <property type="match status" value="1"/>
</dbReference>
<evidence type="ECO:0000256" key="12">
    <source>
        <dbReference type="ARBA" id="ARBA00049285"/>
    </source>
</evidence>
<evidence type="ECO:0000313" key="15">
    <source>
        <dbReference type="EMBL" id="SEN34661.1"/>
    </source>
</evidence>
<dbReference type="HAMAP" id="MF_01209">
    <property type="entry name" value="CPSase_S_chain"/>
    <property type="match status" value="1"/>
</dbReference>
<evidence type="ECO:0000259" key="14">
    <source>
        <dbReference type="SMART" id="SM01097"/>
    </source>
</evidence>
<organism evidence="15 16">
    <name type="scientific">Vreelandella aquamarina</name>
    <dbReference type="NCBI Taxonomy" id="77097"/>
    <lineage>
        <taxon>Bacteria</taxon>
        <taxon>Pseudomonadati</taxon>
        <taxon>Pseudomonadota</taxon>
        <taxon>Gammaproteobacteria</taxon>
        <taxon>Oceanospirillales</taxon>
        <taxon>Halomonadaceae</taxon>
        <taxon>Vreelandella</taxon>
    </lineage>
</organism>
<dbReference type="InterPro" id="IPR017926">
    <property type="entry name" value="GATASE"/>
</dbReference>
<dbReference type="GO" id="GO:0006207">
    <property type="term" value="P:'de novo' pyrimidine nucleobase biosynthetic process"/>
    <property type="evidence" value="ECO:0007669"/>
    <property type="project" value="InterPro"/>
</dbReference>
<feature type="active site" evidence="13">
    <location>
        <position position="368"/>
    </location>
</feature>
<accession>A0A1H8FS83</accession>
<dbReference type="InterPro" id="IPR036480">
    <property type="entry name" value="CarbP_synth_ssu_N_sf"/>
</dbReference>
<feature type="binding site" evidence="13">
    <location>
        <position position="324"/>
    </location>
    <ligand>
        <name>L-glutamine</name>
        <dbReference type="ChEBI" id="CHEBI:58359"/>
    </ligand>
</feature>
<dbReference type="EMBL" id="FODB01000008">
    <property type="protein sequence ID" value="SEN34661.1"/>
    <property type="molecule type" value="Genomic_DNA"/>
</dbReference>
<feature type="region of interest" description="CPSase" evidence="13">
    <location>
        <begin position="1"/>
        <end position="205"/>
    </location>
</feature>
<keyword evidence="8 13" id="KW-0067">ATP-binding</keyword>
<feature type="binding site" evidence="13">
    <location>
        <position position="57"/>
    </location>
    <ligand>
        <name>L-glutamine</name>
        <dbReference type="ChEBI" id="CHEBI:58359"/>
    </ligand>
</feature>
<dbReference type="GO" id="GO:0006526">
    <property type="term" value="P:L-arginine biosynthetic process"/>
    <property type="evidence" value="ECO:0007669"/>
    <property type="project" value="UniProtKB-UniRule"/>
</dbReference>
<dbReference type="InterPro" id="IPR002474">
    <property type="entry name" value="CarbamoylP_synth_ssu_N"/>
</dbReference>
<feature type="active site" evidence="13">
    <location>
        <position position="366"/>
    </location>
</feature>
<evidence type="ECO:0000313" key="16">
    <source>
        <dbReference type="Proteomes" id="UP000199493"/>
    </source>
</evidence>
<dbReference type="GO" id="GO:0005524">
    <property type="term" value="F:ATP binding"/>
    <property type="evidence" value="ECO:0007669"/>
    <property type="project" value="UniProtKB-UniRule"/>
</dbReference>
<feature type="binding site" evidence="13">
    <location>
        <position position="327"/>
    </location>
    <ligand>
        <name>L-glutamine</name>
        <dbReference type="ChEBI" id="CHEBI:58359"/>
    </ligand>
</feature>
<dbReference type="NCBIfam" id="TIGR01368">
    <property type="entry name" value="CPSaseIIsmall"/>
    <property type="match status" value="1"/>
</dbReference>
<dbReference type="PANTHER" id="PTHR43418">
    <property type="entry name" value="MULTIFUNCTIONAL TRYPTOPHAN BIOSYNTHESIS PROTEIN-RELATED"/>
    <property type="match status" value="1"/>
</dbReference>
<dbReference type="STRING" id="77097.SAMN04490369_100842"/>
<feature type="active site" description="Nucleophile" evidence="13">
    <location>
        <position position="282"/>
    </location>
</feature>
<dbReference type="PROSITE" id="PS51273">
    <property type="entry name" value="GATASE_TYPE_1"/>
    <property type="match status" value="1"/>
</dbReference>
<dbReference type="UniPathway" id="UPA00068">
    <property type="reaction ID" value="UER00171"/>
</dbReference>
<dbReference type="SUPFAM" id="SSF52317">
    <property type="entry name" value="Class I glutamine amidotransferase-like"/>
    <property type="match status" value="1"/>
</dbReference>
<sequence length="391" mass="41584">MGELVLNNPALSKPAILALEDGSVFHGTAIGADGVTSGEVVFNTAMTGYQEILTDPSYTRQIVTLTYPHIGNTGINSEDVESASIAAAGLVIRDLPLLASSFRSEQTLSDYLKSQNVLGIADIDTRRLTRILRDKGAQNGAILAGADAEGEDAVERALAAAKAFPGLKGMDLAKEVSCKEAYEWSEGEWALGEGYADASQGERPYHVVAFDYGVKFNILRMLAARGCRLTVVPAQTPAAEVLAMNPDGVFLANGPGDPEPCDYAIKAIQEVLETDTPVFGICLGHQLLALASGAKTVKMGHGHHGANHPVQDLDTGTVMITSQNHGFAADEASLPSNVRATHRSLFDGTLQGIERTDRPAFSFQGHPEASPGPRDVAPLFDRFIAMMQARR</sequence>
<comment type="similarity">
    <text evidence="3 13">Belongs to the CarA family.</text>
</comment>
<dbReference type="InterPro" id="IPR029062">
    <property type="entry name" value="Class_I_gatase-like"/>
</dbReference>
<comment type="pathway">
    <text evidence="2 13">Amino-acid biosynthesis; L-arginine biosynthesis; carbamoyl phosphate from bicarbonate: step 1/1.</text>
</comment>
<dbReference type="PRINTS" id="PR00096">
    <property type="entry name" value="GATASE"/>
</dbReference>
<evidence type="ECO:0000256" key="8">
    <source>
        <dbReference type="ARBA" id="ARBA00022840"/>
    </source>
</evidence>
<dbReference type="InterPro" id="IPR035686">
    <property type="entry name" value="CPSase_GATase1"/>
</dbReference>
<comment type="pathway">
    <text evidence="1 13">Pyrimidine metabolism; UMP biosynthesis via de novo pathway; (S)-dihydroorotate from bicarbonate: step 1/3.</text>
</comment>
<dbReference type="GO" id="GO:0006541">
    <property type="term" value="P:glutamine metabolic process"/>
    <property type="evidence" value="ECO:0007669"/>
    <property type="project" value="InterPro"/>
</dbReference>
<evidence type="ECO:0000256" key="11">
    <source>
        <dbReference type="ARBA" id="ARBA00048816"/>
    </source>
</evidence>
<evidence type="ECO:0000256" key="10">
    <source>
        <dbReference type="ARBA" id="ARBA00022975"/>
    </source>
</evidence>
<dbReference type="AlphaFoldDB" id="A0A1H8FS83"/>
<dbReference type="GO" id="GO:0004088">
    <property type="term" value="F:carbamoyl-phosphate synthase (glutamine-hydrolyzing) activity"/>
    <property type="evidence" value="ECO:0007669"/>
    <property type="project" value="UniProtKB-UniRule"/>
</dbReference>
<feature type="binding site" evidence="13">
    <location>
        <position position="256"/>
    </location>
    <ligand>
        <name>L-glutamine</name>
        <dbReference type="ChEBI" id="CHEBI:58359"/>
    </ligand>
</feature>
<evidence type="ECO:0000256" key="1">
    <source>
        <dbReference type="ARBA" id="ARBA00004812"/>
    </source>
</evidence>
<evidence type="ECO:0000256" key="2">
    <source>
        <dbReference type="ARBA" id="ARBA00005077"/>
    </source>
</evidence>
<dbReference type="FunFam" id="3.40.50.880:FF:000011">
    <property type="entry name" value="Carbamoyl-phosphate synthase small chain"/>
    <property type="match status" value="1"/>
</dbReference>
<comment type="function">
    <text evidence="13">Small subunit of the glutamine-dependent carbamoyl phosphate synthetase (CPSase). CPSase catalyzes the formation of carbamoyl phosphate from the ammonia moiety of glutamine, carbonate, and phosphate donated by ATP, constituting the first step of 2 biosynthetic pathways, one leading to arginine and/or urea and the other to pyrimidine nucleotides. The small subunit (glutamine amidotransferase) binds and cleaves glutamine to supply the large subunit with the substrate ammonia.</text>
</comment>
<feature type="binding site" evidence="13">
    <location>
        <position position="254"/>
    </location>
    <ligand>
        <name>L-glutamine</name>
        <dbReference type="ChEBI" id="CHEBI:58359"/>
    </ligand>
</feature>
<dbReference type="InterPro" id="IPR050472">
    <property type="entry name" value="Anth_synth/Amidotransfase"/>
</dbReference>
<keyword evidence="7 13" id="KW-0547">Nucleotide-binding</keyword>
<evidence type="ECO:0000256" key="7">
    <source>
        <dbReference type="ARBA" id="ARBA00022741"/>
    </source>
</evidence>
<keyword evidence="6 13" id="KW-0028">Amino-acid biosynthesis</keyword>
<keyword evidence="10 13" id="KW-0665">Pyrimidine biosynthesis</keyword>
<reference evidence="15 16" key="1">
    <citation type="submission" date="2016-10" db="EMBL/GenBank/DDBJ databases">
        <authorList>
            <person name="de Groot N.N."/>
        </authorList>
    </citation>
    <scope>NUCLEOTIDE SEQUENCE [LARGE SCALE GENOMIC DNA]</scope>
    <source>
        <strain evidence="15 16">558</strain>
    </source>
</reference>
<feature type="binding site" evidence="13">
    <location>
        <position position="283"/>
    </location>
    <ligand>
        <name>L-glutamine</name>
        <dbReference type="ChEBI" id="CHEBI:58359"/>
    </ligand>
</feature>
<comment type="catalytic activity">
    <reaction evidence="11 13">
        <text>hydrogencarbonate + L-glutamine + 2 ATP + H2O = carbamoyl phosphate + L-glutamate + 2 ADP + phosphate + 2 H(+)</text>
        <dbReference type="Rhea" id="RHEA:18633"/>
        <dbReference type="ChEBI" id="CHEBI:15377"/>
        <dbReference type="ChEBI" id="CHEBI:15378"/>
        <dbReference type="ChEBI" id="CHEBI:17544"/>
        <dbReference type="ChEBI" id="CHEBI:29985"/>
        <dbReference type="ChEBI" id="CHEBI:30616"/>
        <dbReference type="ChEBI" id="CHEBI:43474"/>
        <dbReference type="ChEBI" id="CHEBI:58228"/>
        <dbReference type="ChEBI" id="CHEBI:58359"/>
        <dbReference type="ChEBI" id="CHEBI:456216"/>
        <dbReference type="EC" id="6.3.5.5"/>
    </reaction>
</comment>
<feature type="domain" description="Carbamoyl-phosphate synthase small subunit N-terminal" evidence="14">
    <location>
        <begin position="13"/>
        <end position="143"/>
    </location>
</feature>
<dbReference type="CDD" id="cd01744">
    <property type="entry name" value="GATase1_CPSase"/>
    <property type="match status" value="1"/>
</dbReference>
<dbReference type="UniPathway" id="UPA00070">
    <property type="reaction ID" value="UER00115"/>
</dbReference>
<feature type="binding site" evidence="13">
    <location>
        <position position="286"/>
    </location>
    <ligand>
        <name>L-glutamine</name>
        <dbReference type="ChEBI" id="CHEBI:58359"/>
    </ligand>
</feature>
<gene>
    <name evidence="13" type="primary">carA</name>
    <name evidence="15" type="ORF">SAMN04490369_100842</name>
</gene>
<evidence type="ECO:0000256" key="9">
    <source>
        <dbReference type="ARBA" id="ARBA00022962"/>
    </source>
</evidence>
<evidence type="ECO:0000256" key="6">
    <source>
        <dbReference type="ARBA" id="ARBA00022605"/>
    </source>
</evidence>
<dbReference type="EC" id="6.3.5.5" evidence="13"/>
<dbReference type="SMART" id="SM01097">
    <property type="entry name" value="CPSase_sm_chain"/>
    <property type="match status" value="1"/>
</dbReference>
<name>A0A1H8FS83_9GAMM</name>
<dbReference type="PRINTS" id="PR00099">
    <property type="entry name" value="CPSGATASE"/>
</dbReference>
<evidence type="ECO:0000256" key="4">
    <source>
        <dbReference type="ARBA" id="ARBA00022571"/>
    </source>
</evidence>
<dbReference type="InterPro" id="IPR006274">
    <property type="entry name" value="CarbamoylP_synth_ssu"/>
</dbReference>
<dbReference type="Pfam" id="PF00988">
    <property type="entry name" value="CPSase_sm_chain"/>
    <property type="match status" value="1"/>
</dbReference>
<evidence type="ECO:0000256" key="3">
    <source>
        <dbReference type="ARBA" id="ARBA00007800"/>
    </source>
</evidence>
<feature type="binding site" evidence="13">
    <location>
        <position position="326"/>
    </location>
    <ligand>
        <name>L-glutamine</name>
        <dbReference type="ChEBI" id="CHEBI:58359"/>
    </ligand>
</feature>
<dbReference type="Proteomes" id="UP000199493">
    <property type="component" value="Unassembled WGS sequence"/>
</dbReference>
<keyword evidence="9 13" id="KW-0315">Glutamine amidotransferase</keyword>
<dbReference type="FunFam" id="3.50.30.20:FF:000001">
    <property type="entry name" value="Carbamoyl-phosphate synthase small chain"/>
    <property type="match status" value="1"/>
</dbReference>
<dbReference type="SUPFAM" id="SSF52021">
    <property type="entry name" value="Carbamoyl phosphate synthetase, small subunit N-terminal domain"/>
    <property type="match status" value="1"/>
</dbReference>
<protein>
    <recommendedName>
        <fullName evidence="13">Carbamoyl phosphate synthase small chain</fullName>
        <ecNumber evidence="13">6.3.5.5</ecNumber>
    </recommendedName>
    <alternativeName>
        <fullName evidence="13">Carbamoyl phosphate synthetase glutamine chain</fullName>
    </alternativeName>
</protein>
<comment type="catalytic activity">
    <reaction evidence="12 13">
        <text>L-glutamine + H2O = L-glutamate + NH4(+)</text>
        <dbReference type="Rhea" id="RHEA:15889"/>
        <dbReference type="ChEBI" id="CHEBI:15377"/>
        <dbReference type="ChEBI" id="CHEBI:28938"/>
        <dbReference type="ChEBI" id="CHEBI:29985"/>
        <dbReference type="ChEBI" id="CHEBI:58359"/>
    </reaction>
</comment>
<evidence type="ECO:0000256" key="13">
    <source>
        <dbReference type="HAMAP-Rule" id="MF_01209"/>
    </source>
</evidence>
<keyword evidence="4 13" id="KW-0055">Arginine biosynthesis</keyword>
<dbReference type="GO" id="GO:0044205">
    <property type="term" value="P:'de novo' UMP biosynthetic process"/>
    <property type="evidence" value="ECO:0007669"/>
    <property type="project" value="UniProtKB-UniRule"/>
</dbReference>
<keyword evidence="5 13" id="KW-0436">Ligase</keyword>
<comment type="subunit">
    <text evidence="13">Composed of two chains; the small (or glutamine) chain promotes the hydrolysis of glutamine to ammonia, which is used by the large (or ammonia) chain to synthesize carbamoyl phosphate. Tetramer of heterodimers (alpha,beta)4.</text>
</comment>
<dbReference type="GO" id="GO:0004359">
    <property type="term" value="F:glutaminase activity"/>
    <property type="evidence" value="ECO:0007669"/>
    <property type="project" value="RHEA"/>
</dbReference>
<evidence type="ECO:0000256" key="5">
    <source>
        <dbReference type="ARBA" id="ARBA00022598"/>
    </source>
</evidence>
<dbReference type="Gene3D" id="3.50.30.20">
    <property type="entry name" value="Carbamoyl-phosphate synthase small subunit, N-terminal domain"/>
    <property type="match status" value="1"/>
</dbReference>
<dbReference type="NCBIfam" id="NF009475">
    <property type="entry name" value="PRK12838.1"/>
    <property type="match status" value="1"/>
</dbReference>
<proteinExistence type="inferred from homology"/>
<dbReference type="Gene3D" id="3.40.50.880">
    <property type="match status" value="1"/>
</dbReference>